<dbReference type="RefSeq" id="WP_215820300.1">
    <property type="nucleotide sequence ID" value="NZ_JAGSOY010000030.1"/>
</dbReference>
<evidence type="ECO:0000256" key="1">
    <source>
        <dbReference type="SAM" id="Phobius"/>
    </source>
</evidence>
<protein>
    <submittedName>
        <fullName evidence="2">Uncharacterized protein</fullName>
    </submittedName>
</protein>
<accession>A0ABS5ZDC4</accession>
<evidence type="ECO:0000313" key="2">
    <source>
        <dbReference type="EMBL" id="MBU2712076.1"/>
    </source>
</evidence>
<evidence type="ECO:0000313" key="3">
    <source>
        <dbReference type="Proteomes" id="UP000690515"/>
    </source>
</evidence>
<sequence length="144" mass="15737">MKVNIAKPCDVKLNVIKPNHTKEGAIKLGKVDSETTNKLKQGFTAYVSGALQRLIVAVSCCLFVMVLGTFLLLAKAAQSQGIWIELTPDIMTNLVTYMIKCSTLGSLITLLPIKRGIVFIPLSMLGTLLVLINWHQPIANVLVF</sequence>
<proteinExistence type="predicted"/>
<keyword evidence="3" id="KW-1185">Reference proteome</keyword>
<keyword evidence="1" id="KW-1133">Transmembrane helix</keyword>
<gene>
    <name evidence="2" type="ORF">KCG35_13475</name>
</gene>
<name>A0ABS5ZDC4_9GAMM</name>
<keyword evidence="1" id="KW-0812">Transmembrane</keyword>
<dbReference type="Proteomes" id="UP000690515">
    <property type="component" value="Unassembled WGS sequence"/>
</dbReference>
<organism evidence="2 3">
    <name type="scientific">Zooshikella harenae</name>
    <dbReference type="NCBI Taxonomy" id="2827238"/>
    <lineage>
        <taxon>Bacteria</taxon>
        <taxon>Pseudomonadati</taxon>
        <taxon>Pseudomonadota</taxon>
        <taxon>Gammaproteobacteria</taxon>
        <taxon>Oceanospirillales</taxon>
        <taxon>Zooshikellaceae</taxon>
        <taxon>Zooshikella</taxon>
    </lineage>
</organism>
<comment type="caution">
    <text evidence="2">The sequence shown here is derived from an EMBL/GenBank/DDBJ whole genome shotgun (WGS) entry which is preliminary data.</text>
</comment>
<keyword evidence="1" id="KW-0472">Membrane</keyword>
<dbReference type="EMBL" id="JAGSOY010000030">
    <property type="protein sequence ID" value="MBU2712076.1"/>
    <property type="molecule type" value="Genomic_DNA"/>
</dbReference>
<feature type="transmembrane region" description="Helical" evidence="1">
    <location>
        <begin position="94"/>
        <end position="111"/>
    </location>
</feature>
<reference evidence="2 3" key="1">
    <citation type="submission" date="2021-04" db="EMBL/GenBank/DDBJ databases">
        <authorList>
            <person name="Pira H."/>
            <person name="Risdian C."/>
            <person name="Wink J."/>
        </authorList>
    </citation>
    <scope>NUCLEOTIDE SEQUENCE [LARGE SCALE GENOMIC DNA]</scope>
    <source>
        <strain evidence="2 3">WH53</strain>
    </source>
</reference>
<feature type="transmembrane region" description="Helical" evidence="1">
    <location>
        <begin position="54"/>
        <end position="74"/>
    </location>
</feature>
<feature type="transmembrane region" description="Helical" evidence="1">
    <location>
        <begin position="118"/>
        <end position="135"/>
    </location>
</feature>